<dbReference type="RefSeq" id="WP_057807229.1">
    <property type="nucleotide sequence ID" value="NZ_AZGO01000053.1"/>
</dbReference>
<evidence type="ECO:0000259" key="1">
    <source>
        <dbReference type="PROSITE" id="PS50930"/>
    </source>
</evidence>
<dbReference type="SUPFAM" id="SSF52172">
    <property type="entry name" value="CheY-like"/>
    <property type="match status" value="1"/>
</dbReference>
<dbReference type="GeneID" id="87979517"/>
<dbReference type="Proteomes" id="UP000051085">
    <property type="component" value="Unassembled WGS sequence"/>
</dbReference>
<feature type="domain" description="HTH LytTR-type" evidence="1">
    <location>
        <begin position="139"/>
        <end position="243"/>
    </location>
</feature>
<evidence type="ECO:0000313" key="2">
    <source>
        <dbReference type="EMBL" id="KRM36167.1"/>
    </source>
</evidence>
<gene>
    <name evidence="2" type="ORF">FD34_GL000174</name>
</gene>
<dbReference type="PANTHER" id="PTHR37299">
    <property type="entry name" value="TRANSCRIPTIONAL REGULATOR-RELATED"/>
    <property type="match status" value="1"/>
</dbReference>
<dbReference type="PROSITE" id="PS50930">
    <property type="entry name" value="HTH_LYTTR"/>
    <property type="match status" value="1"/>
</dbReference>
<dbReference type="GO" id="GO:0003677">
    <property type="term" value="F:DNA binding"/>
    <property type="evidence" value="ECO:0007669"/>
    <property type="project" value="InterPro"/>
</dbReference>
<dbReference type="Gene3D" id="3.40.50.2300">
    <property type="match status" value="1"/>
</dbReference>
<organism evidence="2 3">
    <name type="scientific">Limosilactobacillus pontis DSM 8475</name>
    <dbReference type="NCBI Taxonomy" id="1423794"/>
    <lineage>
        <taxon>Bacteria</taxon>
        <taxon>Bacillati</taxon>
        <taxon>Bacillota</taxon>
        <taxon>Bacilli</taxon>
        <taxon>Lactobacillales</taxon>
        <taxon>Lactobacillaceae</taxon>
        <taxon>Limosilactobacillus</taxon>
    </lineage>
</organism>
<dbReference type="AlphaFoldDB" id="A0A922TN44"/>
<evidence type="ECO:0000313" key="3">
    <source>
        <dbReference type="Proteomes" id="UP000051085"/>
    </source>
</evidence>
<proteinExistence type="predicted"/>
<dbReference type="PANTHER" id="PTHR37299:SF1">
    <property type="entry name" value="STAGE 0 SPORULATION PROTEIN A HOMOLOG"/>
    <property type="match status" value="1"/>
</dbReference>
<dbReference type="GO" id="GO:0000156">
    <property type="term" value="F:phosphorelay response regulator activity"/>
    <property type="evidence" value="ECO:0007669"/>
    <property type="project" value="InterPro"/>
</dbReference>
<protein>
    <recommendedName>
        <fullName evidence="1">HTH LytTR-type domain-containing protein</fullName>
    </recommendedName>
</protein>
<comment type="caution">
    <text evidence="2">The sequence shown here is derived from an EMBL/GenBank/DDBJ whole genome shotgun (WGS) entry which is preliminary data.</text>
</comment>
<sequence>MNVFILEDEWIEQRYLDQTLRKIQTELGIPDLNINSFTEVNKLLSSLPDPSVDNVFLLDIKISGNKKAGRQASQQIRQHDPFATIIFITVHDEFLPTTYKFKSAALDFIAKDRDNIPTQLKDDLALITQRNHQHTGQQLVLKTGAGYLKEALDNIYYFEPNPANSHQSMLYTTDNQVITINATLNELEKTFPVLFRTHRHYLINPLKVVSINLQHHVLYLKNNDQAYPFSRLRTKAILTRLKENEQSLKII</sequence>
<accession>A0A922TN44</accession>
<dbReference type="InterPro" id="IPR007492">
    <property type="entry name" value="LytTR_DNA-bd_dom"/>
</dbReference>
<dbReference type="InterPro" id="IPR011006">
    <property type="entry name" value="CheY-like_superfamily"/>
</dbReference>
<reference evidence="2 3" key="1">
    <citation type="journal article" date="2015" name="Genome Announc.">
        <title>Expanding the biotechnology potential of lactobacilli through comparative genomics of 213 strains and associated genera.</title>
        <authorList>
            <person name="Sun Z."/>
            <person name="Harris H.M."/>
            <person name="McCann A."/>
            <person name="Guo C."/>
            <person name="Argimon S."/>
            <person name="Zhang W."/>
            <person name="Yang X."/>
            <person name="Jeffery I.B."/>
            <person name="Cooney J.C."/>
            <person name="Kagawa T.F."/>
            <person name="Liu W."/>
            <person name="Song Y."/>
            <person name="Salvetti E."/>
            <person name="Wrobel A."/>
            <person name="Rasinkangas P."/>
            <person name="Parkhill J."/>
            <person name="Rea M.C."/>
            <person name="O'Sullivan O."/>
            <person name="Ritari J."/>
            <person name="Douillard F.P."/>
            <person name="Paul Ross R."/>
            <person name="Yang R."/>
            <person name="Briner A.E."/>
            <person name="Felis G.E."/>
            <person name="de Vos W.M."/>
            <person name="Barrangou R."/>
            <person name="Klaenhammer T.R."/>
            <person name="Caufield P.W."/>
            <person name="Cui Y."/>
            <person name="Zhang H."/>
            <person name="O'Toole P.W."/>
        </authorList>
    </citation>
    <scope>NUCLEOTIDE SEQUENCE [LARGE SCALE GENOMIC DNA]</scope>
    <source>
        <strain evidence="2 3">DSM 8475</strain>
    </source>
</reference>
<name>A0A922TN44_9LACO</name>
<dbReference type="Pfam" id="PF04397">
    <property type="entry name" value="LytTR"/>
    <property type="match status" value="1"/>
</dbReference>
<dbReference type="SMART" id="SM00850">
    <property type="entry name" value="LytTR"/>
    <property type="match status" value="1"/>
</dbReference>
<dbReference type="InterPro" id="IPR046947">
    <property type="entry name" value="LytR-like"/>
</dbReference>
<dbReference type="Gene3D" id="2.40.50.1020">
    <property type="entry name" value="LytTr DNA-binding domain"/>
    <property type="match status" value="1"/>
</dbReference>
<dbReference type="EMBL" id="AZGO01000053">
    <property type="protein sequence ID" value="KRM36167.1"/>
    <property type="molecule type" value="Genomic_DNA"/>
</dbReference>